<dbReference type="AlphaFoldDB" id="A0A194XNY5"/>
<feature type="compositionally biased region" description="Polar residues" evidence="1">
    <location>
        <begin position="21"/>
        <end position="37"/>
    </location>
</feature>
<reference evidence="2 3" key="1">
    <citation type="submission" date="2015-10" db="EMBL/GenBank/DDBJ databases">
        <title>Full genome of DAOMC 229536 Phialocephala scopiformis, a fungal endophyte of spruce producing the potent anti-insectan compound rugulosin.</title>
        <authorList>
            <consortium name="DOE Joint Genome Institute"/>
            <person name="Walker A.K."/>
            <person name="Frasz S.L."/>
            <person name="Seifert K.A."/>
            <person name="Miller J.D."/>
            <person name="Mondo S.J."/>
            <person name="Labutti K."/>
            <person name="Lipzen A."/>
            <person name="Dockter R."/>
            <person name="Kennedy M."/>
            <person name="Grigoriev I.V."/>
            <person name="Spatafora J.W."/>
        </authorList>
    </citation>
    <scope>NUCLEOTIDE SEQUENCE [LARGE SCALE GENOMIC DNA]</scope>
    <source>
        <strain evidence="2 3">CBS 120377</strain>
    </source>
</reference>
<dbReference type="EMBL" id="KQ947407">
    <property type="protein sequence ID" value="KUJ21898.1"/>
    <property type="molecule type" value="Genomic_DNA"/>
</dbReference>
<evidence type="ECO:0000313" key="2">
    <source>
        <dbReference type="EMBL" id="KUJ21898.1"/>
    </source>
</evidence>
<dbReference type="RefSeq" id="XP_018076253.1">
    <property type="nucleotide sequence ID" value="XM_018217398.1"/>
</dbReference>
<evidence type="ECO:0000256" key="1">
    <source>
        <dbReference type="SAM" id="MobiDB-lite"/>
    </source>
</evidence>
<protein>
    <submittedName>
        <fullName evidence="2">Uncharacterized protein</fullName>
    </submittedName>
</protein>
<feature type="region of interest" description="Disordered" evidence="1">
    <location>
        <begin position="1"/>
        <end position="64"/>
    </location>
</feature>
<sequence>MADPPLPRIKVTDAQFPEGSATGTSGLESPSTTTDGGQSARPRSATSSEGNAQSNGKKSPIKIIRNNTTTIKEVNGSKPTSPSAAVQPSTAIDPLSHVRTASILPYIAIGTPEIPDESLKDR</sequence>
<proteinExistence type="predicted"/>
<accession>A0A194XNY5</accession>
<keyword evidence="3" id="KW-1185">Reference proteome</keyword>
<name>A0A194XNY5_MOLSC</name>
<dbReference type="KEGG" id="psco:LY89DRAFT_704673"/>
<dbReference type="GeneID" id="28827124"/>
<dbReference type="InParanoid" id="A0A194XNY5"/>
<dbReference type="Proteomes" id="UP000070700">
    <property type="component" value="Unassembled WGS sequence"/>
</dbReference>
<evidence type="ECO:0000313" key="3">
    <source>
        <dbReference type="Proteomes" id="UP000070700"/>
    </source>
</evidence>
<feature type="region of interest" description="Disordered" evidence="1">
    <location>
        <begin position="70"/>
        <end position="89"/>
    </location>
</feature>
<feature type="compositionally biased region" description="Polar residues" evidence="1">
    <location>
        <begin position="44"/>
        <end position="57"/>
    </location>
</feature>
<feature type="compositionally biased region" description="Polar residues" evidence="1">
    <location>
        <begin position="77"/>
        <end position="89"/>
    </location>
</feature>
<dbReference type="STRING" id="149040.A0A194XNY5"/>
<gene>
    <name evidence="2" type="ORF">LY89DRAFT_704673</name>
</gene>
<organism evidence="2 3">
    <name type="scientific">Mollisia scopiformis</name>
    <name type="common">Conifer needle endophyte fungus</name>
    <name type="synonym">Phialocephala scopiformis</name>
    <dbReference type="NCBI Taxonomy" id="149040"/>
    <lineage>
        <taxon>Eukaryota</taxon>
        <taxon>Fungi</taxon>
        <taxon>Dikarya</taxon>
        <taxon>Ascomycota</taxon>
        <taxon>Pezizomycotina</taxon>
        <taxon>Leotiomycetes</taxon>
        <taxon>Helotiales</taxon>
        <taxon>Mollisiaceae</taxon>
        <taxon>Mollisia</taxon>
    </lineage>
</organism>
<feature type="non-terminal residue" evidence="2">
    <location>
        <position position="122"/>
    </location>
</feature>